<gene>
    <name evidence="10" type="ORF">PECM_005701</name>
</gene>
<comment type="caution">
    <text evidence="10">The sequence shown here is derived from an EMBL/GenBank/DDBJ whole genome shotgun (WGS) entry which is preliminary data.</text>
</comment>
<evidence type="ECO:0000256" key="2">
    <source>
        <dbReference type="ARBA" id="ARBA00022559"/>
    </source>
</evidence>
<reference evidence="10" key="1">
    <citation type="journal article" date="2020" name="Front. Microbiol.">
        <title>Gene regulatory networks of Penicillium echinulatum 2HH and Penicillium oxalicum 114-2 inferred by a computational biology approach.</title>
        <authorList>
            <person name="Lenz A.R."/>
            <person name="Galan-Vasquez E."/>
            <person name="Balbinot E."/>
            <person name="De Abreu F.P."/>
            <person name="De Oliveira N.S."/>
            <person name="Da Rosa L.O."/>
            <person name="De Avila E Silva S."/>
            <person name="Camassola M."/>
            <person name="Dillon A.J.P."/>
            <person name="Perez-Rueda E."/>
        </authorList>
    </citation>
    <scope>NUCLEOTIDE SEQUENCE</scope>
    <source>
        <strain evidence="10">S1M29</strain>
    </source>
</reference>
<comment type="cofactor">
    <cofactor evidence="1">
        <name>heme b</name>
        <dbReference type="ChEBI" id="CHEBI:60344"/>
    </cofactor>
</comment>
<feature type="chain" id="PRO_5035160398" evidence="8">
    <location>
        <begin position="20"/>
        <end position="248"/>
    </location>
</feature>
<dbReference type="PROSITE" id="PS51405">
    <property type="entry name" value="HEME_HALOPEROXIDASE"/>
    <property type="match status" value="1"/>
</dbReference>
<evidence type="ECO:0000256" key="5">
    <source>
        <dbReference type="ARBA" id="ARBA00023002"/>
    </source>
</evidence>
<evidence type="ECO:0000313" key="10">
    <source>
        <dbReference type="EMBL" id="KAF7716398.1"/>
    </source>
</evidence>
<evidence type="ECO:0000259" key="9">
    <source>
        <dbReference type="PROSITE" id="PS51405"/>
    </source>
</evidence>
<dbReference type="InterPro" id="IPR036851">
    <property type="entry name" value="Chloroperoxidase-like_sf"/>
</dbReference>
<dbReference type="PANTHER" id="PTHR33577">
    <property type="entry name" value="STERIGMATOCYSTIN BIOSYNTHESIS PEROXIDASE STCC-RELATED"/>
    <property type="match status" value="1"/>
</dbReference>
<evidence type="ECO:0000256" key="7">
    <source>
        <dbReference type="ARBA" id="ARBA00025795"/>
    </source>
</evidence>
<comment type="similarity">
    <text evidence="7">Belongs to the chloroperoxidase family.</text>
</comment>
<sequence length="248" mass="27519">MKVAIAVFAASCLGASASALPKDHPPVNWRPAGPSDTRGPCPMLNTLANQGFIPHHGRDLTEDQVVNGLKESINLARDFSKTFYQAGLKTNLSPNATTFSLDDLSHHNILEHDASLSRRDYYSGDDHSFDQATFDQTRSYWQGDEIDVYHAALARQARVDTSNRTNPDFTFSEAAKGTTFIENSAYMLAFGDKTAGTVPKAWVEYFFQNEALPTELGWRRHDEEITSADLNDMSQRLAAATKQIQDSK</sequence>
<feature type="domain" description="Heme haloperoxidase family profile" evidence="9">
    <location>
        <begin position="25"/>
        <end position="232"/>
    </location>
</feature>
<keyword evidence="5" id="KW-0560">Oxidoreductase</keyword>
<name>A0A8J8W4T4_9EURO</name>
<protein>
    <submittedName>
        <fullName evidence="10">Chloroperoxidase domain-containing protein</fullName>
    </submittedName>
</protein>
<dbReference type="Pfam" id="PF01328">
    <property type="entry name" value="Peroxidase_2"/>
    <property type="match status" value="1"/>
</dbReference>
<feature type="signal peptide" evidence="8">
    <location>
        <begin position="1"/>
        <end position="19"/>
    </location>
</feature>
<evidence type="ECO:0000256" key="6">
    <source>
        <dbReference type="ARBA" id="ARBA00023004"/>
    </source>
</evidence>
<evidence type="ECO:0000256" key="4">
    <source>
        <dbReference type="ARBA" id="ARBA00022723"/>
    </source>
</evidence>
<accession>A0A8J8W4T4</accession>
<evidence type="ECO:0000256" key="3">
    <source>
        <dbReference type="ARBA" id="ARBA00022617"/>
    </source>
</evidence>
<evidence type="ECO:0000313" key="11">
    <source>
        <dbReference type="Proteomes" id="UP000631181"/>
    </source>
</evidence>
<keyword evidence="8" id="KW-0732">Signal</keyword>
<dbReference type="InterPro" id="IPR000028">
    <property type="entry name" value="Chloroperoxidase"/>
</dbReference>
<dbReference type="AlphaFoldDB" id="A0A8J8W4T4"/>
<proteinExistence type="inferred from homology"/>
<dbReference type="GO" id="GO:0004601">
    <property type="term" value="F:peroxidase activity"/>
    <property type="evidence" value="ECO:0007669"/>
    <property type="project" value="UniProtKB-KW"/>
</dbReference>
<evidence type="ECO:0000256" key="1">
    <source>
        <dbReference type="ARBA" id="ARBA00001970"/>
    </source>
</evidence>
<keyword evidence="6" id="KW-0408">Iron</keyword>
<dbReference type="PANTHER" id="PTHR33577:SF7">
    <property type="entry name" value="HEME HALOPEROXIDASE FAMILY PROFILE DOMAIN-CONTAINING PROTEIN"/>
    <property type="match status" value="1"/>
</dbReference>
<keyword evidence="2" id="KW-0575">Peroxidase</keyword>
<keyword evidence="11" id="KW-1185">Reference proteome</keyword>
<dbReference type="GO" id="GO:0046872">
    <property type="term" value="F:metal ion binding"/>
    <property type="evidence" value="ECO:0007669"/>
    <property type="project" value="UniProtKB-KW"/>
</dbReference>
<keyword evidence="3" id="KW-0349">Heme</keyword>
<dbReference type="SUPFAM" id="SSF47571">
    <property type="entry name" value="Cloroperoxidase"/>
    <property type="match status" value="1"/>
</dbReference>
<dbReference type="OrthoDB" id="407298at2759"/>
<evidence type="ECO:0000256" key="8">
    <source>
        <dbReference type="SAM" id="SignalP"/>
    </source>
</evidence>
<dbReference type="EMBL" id="WIWV01000041">
    <property type="protein sequence ID" value="KAF7716398.1"/>
    <property type="molecule type" value="Genomic_DNA"/>
</dbReference>
<organism evidence="10 11">
    <name type="scientific">Penicillium ucsense</name>
    <dbReference type="NCBI Taxonomy" id="2839758"/>
    <lineage>
        <taxon>Eukaryota</taxon>
        <taxon>Fungi</taxon>
        <taxon>Dikarya</taxon>
        <taxon>Ascomycota</taxon>
        <taxon>Pezizomycotina</taxon>
        <taxon>Eurotiomycetes</taxon>
        <taxon>Eurotiomycetidae</taxon>
        <taxon>Eurotiales</taxon>
        <taxon>Aspergillaceae</taxon>
        <taxon>Penicillium</taxon>
    </lineage>
</organism>
<keyword evidence="4" id="KW-0479">Metal-binding</keyword>
<dbReference type="Gene3D" id="1.10.489.10">
    <property type="entry name" value="Chloroperoxidase-like"/>
    <property type="match status" value="1"/>
</dbReference>
<dbReference type="Proteomes" id="UP000631181">
    <property type="component" value="Unassembled WGS sequence"/>
</dbReference>